<dbReference type="AlphaFoldDB" id="A0A2K3MWQ2"/>
<reference evidence="2 4" key="2">
    <citation type="journal article" date="2017" name="Front. Plant Sci.">
        <title>Gene Classification and Mining of Molecular Markers Useful in Red Clover (Trifolium pratense) Breeding.</title>
        <authorList>
            <person name="Istvanek J."/>
            <person name="Dluhosova J."/>
            <person name="Dluhos P."/>
            <person name="Patkova L."/>
            <person name="Nedelnik J."/>
            <person name="Repkova J."/>
        </authorList>
    </citation>
    <scope>NUCLEOTIDE SEQUENCE [LARGE SCALE GENOMIC DNA]</scope>
    <source>
        <strain evidence="4">cv. Tatra</strain>
        <tissue evidence="2">Young leaves</tissue>
    </source>
</reference>
<dbReference type="EMBL" id="ASHM01013259">
    <property type="protein sequence ID" value="PNX95238.1"/>
    <property type="molecule type" value="Genomic_DNA"/>
</dbReference>
<evidence type="ECO:0000313" key="2">
    <source>
        <dbReference type="EMBL" id="PNX95238.1"/>
    </source>
</evidence>
<comment type="caution">
    <text evidence="2">The sequence shown here is derived from an EMBL/GenBank/DDBJ whole genome shotgun (WGS) entry which is preliminary data.</text>
</comment>
<protein>
    <submittedName>
        <fullName evidence="2">Uncharacterized protein</fullName>
    </submittedName>
</protein>
<reference evidence="2 4" key="1">
    <citation type="journal article" date="2014" name="Am. J. Bot.">
        <title>Genome assembly and annotation for red clover (Trifolium pratense; Fabaceae).</title>
        <authorList>
            <person name="Istvanek J."/>
            <person name="Jaros M."/>
            <person name="Krenek A."/>
            <person name="Repkova J."/>
        </authorList>
    </citation>
    <scope>NUCLEOTIDE SEQUENCE [LARGE SCALE GENOMIC DNA]</scope>
    <source>
        <strain evidence="4">cv. Tatra</strain>
        <tissue evidence="2">Young leaves</tissue>
    </source>
</reference>
<evidence type="ECO:0000313" key="3">
    <source>
        <dbReference type="EMBL" id="PNY14812.1"/>
    </source>
</evidence>
<dbReference type="EMBL" id="ASHM01007157">
    <property type="protein sequence ID" value="PNY14812.1"/>
    <property type="molecule type" value="Genomic_DNA"/>
</dbReference>
<evidence type="ECO:0000313" key="4">
    <source>
        <dbReference type="Proteomes" id="UP000236291"/>
    </source>
</evidence>
<accession>A0A2K3MWQ2</accession>
<dbReference type="Proteomes" id="UP000236291">
    <property type="component" value="Unassembled WGS sequence"/>
</dbReference>
<organism evidence="2 4">
    <name type="scientific">Trifolium pratense</name>
    <name type="common">Red clover</name>
    <dbReference type="NCBI Taxonomy" id="57577"/>
    <lineage>
        <taxon>Eukaryota</taxon>
        <taxon>Viridiplantae</taxon>
        <taxon>Streptophyta</taxon>
        <taxon>Embryophyta</taxon>
        <taxon>Tracheophyta</taxon>
        <taxon>Spermatophyta</taxon>
        <taxon>Magnoliopsida</taxon>
        <taxon>eudicotyledons</taxon>
        <taxon>Gunneridae</taxon>
        <taxon>Pentapetalae</taxon>
        <taxon>rosids</taxon>
        <taxon>fabids</taxon>
        <taxon>Fabales</taxon>
        <taxon>Fabaceae</taxon>
        <taxon>Papilionoideae</taxon>
        <taxon>50 kb inversion clade</taxon>
        <taxon>NPAAA clade</taxon>
        <taxon>Hologalegina</taxon>
        <taxon>IRL clade</taxon>
        <taxon>Trifolieae</taxon>
        <taxon>Trifolium</taxon>
    </lineage>
</organism>
<feature type="non-terminal residue" evidence="2">
    <location>
        <position position="1"/>
    </location>
</feature>
<evidence type="ECO:0000256" key="1">
    <source>
        <dbReference type="SAM" id="MobiDB-lite"/>
    </source>
</evidence>
<feature type="region of interest" description="Disordered" evidence="1">
    <location>
        <begin position="1"/>
        <end position="21"/>
    </location>
</feature>
<proteinExistence type="predicted"/>
<gene>
    <name evidence="3" type="ORF">L195_g011499</name>
    <name evidence="2" type="ORF">L195_g018423</name>
</gene>
<sequence length="21" mass="2276">VTTRDGVSPKTFSKWLPGQGN</sequence>
<name>A0A2K3MWQ2_TRIPR</name>